<gene>
    <name evidence="1" type="ORF">AVDCRST_MAG76-2212</name>
</gene>
<sequence>GRGRRLPRAALANHGNLHVDRLPFGGRHPASRSNGLYCRL</sequence>
<name>A0A6J4IGH5_9ACTN</name>
<evidence type="ECO:0000313" key="1">
    <source>
        <dbReference type="EMBL" id="CAA9249502.1"/>
    </source>
</evidence>
<dbReference type="EMBL" id="CADCSZ010000137">
    <property type="protein sequence ID" value="CAA9249502.1"/>
    <property type="molecule type" value="Genomic_DNA"/>
</dbReference>
<organism evidence="1">
    <name type="scientific">uncultured Acidimicrobiales bacterium</name>
    <dbReference type="NCBI Taxonomy" id="310071"/>
    <lineage>
        <taxon>Bacteria</taxon>
        <taxon>Bacillati</taxon>
        <taxon>Actinomycetota</taxon>
        <taxon>Acidimicrobiia</taxon>
        <taxon>Acidimicrobiales</taxon>
        <taxon>environmental samples</taxon>
    </lineage>
</organism>
<reference evidence="1" key="1">
    <citation type="submission" date="2020-02" db="EMBL/GenBank/DDBJ databases">
        <authorList>
            <person name="Meier V. D."/>
        </authorList>
    </citation>
    <scope>NUCLEOTIDE SEQUENCE</scope>
    <source>
        <strain evidence="1">AVDCRST_MAG76</strain>
    </source>
</reference>
<feature type="non-terminal residue" evidence="1">
    <location>
        <position position="1"/>
    </location>
</feature>
<protein>
    <submittedName>
        <fullName evidence="1">Uncharacterized protein</fullName>
    </submittedName>
</protein>
<feature type="non-terminal residue" evidence="1">
    <location>
        <position position="40"/>
    </location>
</feature>
<proteinExistence type="predicted"/>
<accession>A0A6J4IGH5</accession>
<dbReference type="AlphaFoldDB" id="A0A6J4IGH5"/>